<feature type="compositionally biased region" description="Basic and acidic residues" evidence="1">
    <location>
        <begin position="265"/>
        <end position="276"/>
    </location>
</feature>
<protein>
    <submittedName>
        <fullName evidence="2">Uncharacterized protein</fullName>
    </submittedName>
</protein>
<name>A0A803MZ37_CHEQI</name>
<dbReference type="AlphaFoldDB" id="A0A803MZ37"/>
<accession>A0A803MZ37</accession>
<reference evidence="2" key="2">
    <citation type="submission" date="2021-03" db="UniProtKB">
        <authorList>
            <consortium name="EnsemblPlants"/>
        </authorList>
    </citation>
    <scope>IDENTIFICATION</scope>
</reference>
<dbReference type="Gramene" id="AUR62037614-RA">
    <property type="protein sequence ID" value="AUR62037614-RA:cds"/>
    <property type="gene ID" value="AUR62037614"/>
</dbReference>
<proteinExistence type="predicted"/>
<dbReference type="PANTHER" id="PTHR34835">
    <property type="entry name" value="OS07G0283600 PROTEIN-RELATED"/>
    <property type="match status" value="1"/>
</dbReference>
<keyword evidence="3" id="KW-1185">Reference proteome</keyword>
<dbReference type="Proteomes" id="UP000596660">
    <property type="component" value="Unplaced"/>
</dbReference>
<feature type="region of interest" description="Disordered" evidence="1">
    <location>
        <begin position="243"/>
        <end position="294"/>
    </location>
</feature>
<dbReference type="PANTHER" id="PTHR34835:SF34">
    <property type="entry name" value="OS08G0555500 PROTEIN"/>
    <property type="match status" value="1"/>
</dbReference>
<dbReference type="EnsemblPlants" id="AUR62037614-RA">
    <property type="protein sequence ID" value="AUR62037614-RA:cds"/>
    <property type="gene ID" value="AUR62037614"/>
</dbReference>
<evidence type="ECO:0000313" key="3">
    <source>
        <dbReference type="Proteomes" id="UP000596660"/>
    </source>
</evidence>
<sequence>MRVFEQYGVGLKRETMSLNLAAAAMCPEHEDGTLVELETEVDEEDFMVAFLIVSLGMIVCTTTNSSNLAASLVPTLVVAFVAGEYDWCKFTIDWVRDSADRFQTKFHRDGFRCGCGGSFVFLMIFYLDHLHRVPNRWGVYPRLKVWDFDHLKAVVDEGRRSDEEFGFLPVLDIAYGEDHPLVPRDDGDLELVHSKVANTSVNSMADQVLALLTPRLVSLVEGIVGRALGSSSKAGQLDMYTVSMGKGSQPRLSGSSNKGAKKLKAPQEKNPAEQKESCNSSNGEIGDTMTRETTFDKRLETFVKGWKDLKDEK</sequence>
<reference evidence="2" key="1">
    <citation type="journal article" date="2017" name="Nature">
        <title>The genome of Chenopodium quinoa.</title>
        <authorList>
            <person name="Jarvis D.E."/>
            <person name="Ho Y.S."/>
            <person name="Lightfoot D.J."/>
            <person name="Schmoeckel S.M."/>
            <person name="Li B."/>
            <person name="Borm T.J.A."/>
            <person name="Ohyanagi H."/>
            <person name="Mineta K."/>
            <person name="Michell C.T."/>
            <person name="Saber N."/>
            <person name="Kharbatia N.M."/>
            <person name="Rupper R.R."/>
            <person name="Sharp A.R."/>
            <person name="Dally N."/>
            <person name="Boughton B.A."/>
            <person name="Woo Y.H."/>
            <person name="Gao G."/>
            <person name="Schijlen E.G.W.M."/>
            <person name="Guo X."/>
            <person name="Momin A.A."/>
            <person name="Negrao S."/>
            <person name="Al-Babili S."/>
            <person name="Gehring C."/>
            <person name="Roessner U."/>
            <person name="Jung C."/>
            <person name="Murphy K."/>
            <person name="Arold S.T."/>
            <person name="Gojobori T."/>
            <person name="van der Linden C.G."/>
            <person name="van Loo E.N."/>
            <person name="Jellen E.N."/>
            <person name="Maughan P.J."/>
            <person name="Tester M."/>
        </authorList>
    </citation>
    <scope>NUCLEOTIDE SEQUENCE [LARGE SCALE GENOMIC DNA]</scope>
    <source>
        <strain evidence="2">cv. PI 614886</strain>
    </source>
</reference>
<evidence type="ECO:0000313" key="2">
    <source>
        <dbReference type="EnsemblPlants" id="AUR62037614-RA:cds"/>
    </source>
</evidence>
<evidence type="ECO:0000256" key="1">
    <source>
        <dbReference type="SAM" id="MobiDB-lite"/>
    </source>
</evidence>
<organism evidence="2 3">
    <name type="scientific">Chenopodium quinoa</name>
    <name type="common">Quinoa</name>
    <dbReference type="NCBI Taxonomy" id="63459"/>
    <lineage>
        <taxon>Eukaryota</taxon>
        <taxon>Viridiplantae</taxon>
        <taxon>Streptophyta</taxon>
        <taxon>Embryophyta</taxon>
        <taxon>Tracheophyta</taxon>
        <taxon>Spermatophyta</taxon>
        <taxon>Magnoliopsida</taxon>
        <taxon>eudicotyledons</taxon>
        <taxon>Gunneridae</taxon>
        <taxon>Pentapetalae</taxon>
        <taxon>Caryophyllales</taxon>
        <taxon>Chenopodiaceae</taxon>
        <taxon>Chenopodioideae</taxon>
        <taxon>Atripliceae</taxon>
        <taxon>Chenopodium</taxon>
    </lineage>
</organism>